<accession>A0A4Z2HQT0</accession>
<gene>
    <name evidence="1" type="ORF">EYF80_021521</name>
</gene>
<proteinExistence type="predicted"/>
<reference evidence="1 2" key="1">
    <citation type="submission" date="2019-03" db="EMBL/GenBank/DDBJ databases">
        <title>First draft genome of Liparis tanakae, snailfish: a comprehensive survey of snailfish specific genes.</title>
        <authorList>
            <person name="Kim W."/>
            <person name="Song I."/>
            <person name="Jeong J.-H."/>
            <person name="Kim D."/>
            <person name="Kim S."/>
            <person name="Ryu S."/>
            <person name="Song J.Y."/>
            <person name="Lee S.K."/>
        </authorList>
    </citation>
    <scope>NUCLEOTIDE SEQUENCE [LARGE SCALE GENOMIC DNA]</scope>
    <source>
        <tissue evidence="1">Muscle</tissue>
    </source>
</reference>
<sequence>MSAMTVYTLTLSANFDQRTLQYGYSVRVCQGGVGLLEDSEGSPDPRWPRTRNRRQLRVHEGRHVVMRSGDEER</sequence>
<evidence type="ECO:0000313" key="2">
    <source>
        <dbReference type="Proteomes" id="UP000314294"/>
    </source>
</evidence>
<keyword evidence="2" id="KW-1185">Reference proteome</keyword>
<dbReference type="AlphaFoldDB" id="A0A4Z2HQT0"/>
<evidence type="ECO:0000313" key="1">
    <source>
        <dbReference type="EMBL" id="TNN68199.1"/>
    </source>
</evidence>
<organism evidence="1 2">
    <name type="scientific">Liparis tanakae</name>
    <name type="common">Tanaka's snailfish</name>
    <dbReference type="NCBI Taxonomy" id="230148"/>
    <lineage>
        <taxon>Eukaryota</taxon>
        <taxon>Metazoa</taxon>
        <taxon>Chordata</taxon>
        <taxon>Craniata</taxon>
        <taxon>Vertebrata</taxon>
        <taxon>Euteleostomi</taxon>
        <taxon>Actinopterygii</taxon>
        <taxon>Neopterygii</taxon>
        <taxon>Teleostei</taxon>
        <taxon>Neoteleostei</taxon>
        <taxon>Acanthomorphata</taxon>
        <taxon>Eupercaria</taxon>
        <taxon>Perciformes</taxon>
        <taxon>Cottioidei</taxon>
        <taxon>Cottales</taxon>
        <taxon>Liparidae</taxon>
        <taxon>Liparis</taxon>
    </lineage>
</organism>
<comment type="caution">
    <text evidence="1">The sequence shown here is derived from an EMBL/GenBank/DDBJ whole genome shotgun (WGS) entry which is preliminary data.</text>
</comment>
<name>A0A4Z2HQT0_9TELE</name>
<dbReference type="EMBL" id="SRLO01000193">
    <property type="protein sequence ID" value="TNN68199.1"/>
    <property type="molecule type" value="Genomic_DNA"/>
</dbReference>
<protein>
    <submittedName>
        <fullName evidence="1">Uncharacterized protein</fullName>
    </submittedName>
</protein>
<dbReference type="Proteomes" id="UP000314294">
    <property type="component" value="Unassembled WGS sequence"/>
</dbReference>